<dbReference type="WBParaSite" id="maker-unitig_43041-snap-gene-0.1-mRNA-1">
    <property type="protein sequence ID" value="maker-unitig_43041-snap-gene-0.1-mRNA-1"/>
    <property type="gene ID" value="maker-unitig_43041-snap-gene-0.1"/>
</dbReference>
<accession>A0A1I8FQX7</accession>
<organism evidence="2 3">
    <name type="scientific">Macrostomum lignano</name>
    <dbReference type="NCBI Taxonomy" id="282301"/>
    <lineage>
        <taxon>Eukaryota</taxon>
        <taxon>Metazoa</taxon>
        <taxon>Spiralia</taxon>
        <taxon>Lophotrochozoa</taxon>
        <taxon>Platyhelminthes</taxon>
        <taxon>Rhabditophora</taxon>
        <taxon>Macrostomorpha</taxon>
        <taxon>Macrostomida</taxon>
        <taxon>Macrostomidae</taxon>
        <taxon>Macrostomum</taxon>
    </lineage>
</organism>
<evidence type="ECO:0000313" key="2">
    <source>
        <dbReference type="Proteomes" id="UP000095280"/>
    </source>
</evidence>
<sequence length="229" mass="26497">SGISSVGGNSAGGQTAISVETIERVRRTAAVAAAARPELEPQALMRNRPAPPRNGHAADRAEGVRQAFELQLNRLKSELDEERRKRQECETQLRSKQQEAFKKDQELTGLRAACERKDQTIRQLEDSTEKLNENWRRRDAEREQSARRLARVREELRREAEARASLAAELEAARAEKRNTEASARQRERVLEAEARGWSERQAEWQARQAETERARHAEREELERWWRI</sequence>
<name>A0A1I8FQX7_9PLAT</name>
<dbReference type="AlphaFoldDB" id="A0A1I8FQX7"/>
<evidence type="ECO:0000313" key="3">
    <source>
        <dbReference type="WBParaSite" id="maker-unitig_43041-snap-gene-0.1-mRNA-1"/>
    </source>
</evidence>
<keyword evidence="2" id="KW-1185">Reference proteome</keyword>
<reference evidence="3" key="1">
    <citation type="submission" date="2016-11" db="UniProtKB">
        <authorList>
            <consortium name="WormBaseParasite"/>
        </authorList>
    </citation>
    <scope>IDENTIFICATION</scope>
</reference>
<proteinExistence type="predicted"/>
<dbReference type="Proteomes" id="UP000095280">
    <property type="component" value="Unplaced"/>
</dbReference>
<feature type="region of interest" description="Disordered" evidence="1">
    <location>
        <begin position="33"/>
        <end position="63"/>
    </location>
</feature>
<evidence type="ECO:0000256" key="1">
    <source>
        <dbReference type="SAM" id="MobiDB-lite"/>
    </source>
</evidence>
<protein>
    <submittedName>
        <fullName evidence="3">DUF3584 domain-containing protein</fullName>
    </submittedName>
</protein>